<evidence type="ECO:0000313" key="6">
    <source>
        <dbReference type="EMBL" id="GCC39671.1"/>
    </source>
</evidence>
<feature type="non-terminal residue" evidence="6">
    <location>
        <position position="103"/>
    </location>
</feature>
<keyword evidence="2 3" id="KW-0175">Coiled coil</keyword>
<evidence type="ECO:0000256" key="1">
    <source>
        <dbReference type="ARBA" id="ARBA00022754"/>
    </source>
</evidence>
<gene>
    <name evidence="6" type="ORF">chiPu_0023552</name>
</gene>
<dbReference type="SUPFAM" id="SSF64593">
    <property type="entry name" value="Intermediate filament protein, coiled coil region"/>
    <property type="match status" value="1"/>
</dbReference>
<dbReference type="PANTHER" id="PTHR23239">
    <property type="entry name" value="INTERMEDIATE FILAMENT"/>
    <property type="match status" value="1"/>
</dbReference>
<dbReference type="Gene3D" id="1.20.5.170">
    <property type="match status" value="1"/>
</dbReference>
<feature type="domain" description="IF rod" evidence="5">
    <location>
        <begin position="1"/>
        <end position="67"/>
    </location>
</feature>
<evidence type="ECO:0000256" key="2">
    <source>
        <dbReference type="ARBA" id="ARBA00023054"/>
    </source>
</evidence>
<dbReference type="InterPro" id="IPR002957">
    <property type="entry name" value="Keratin_I"/>
</dbReference>
<protein>
    <recommendedName>
        <fullName evidence="5">IF rod domain-containing protein</fullName>
    </recommendedName>
</protein>
<dbReference type="OMA" id="IRNSICM"/>
<evidence type="ECO:0000259" key="5">
    <source>
        <dbReference type="PROSITE" id="PS51842"/>
    </source>
</evidence>
<dbReference type="STRING" id="137246.A0A401TAI7"/>
<dbReference type="InterPro" id="IPR039008">
    <property type="entry name" value="IF_rod_dom"/>
</dbReference>
<evidence type="ECO:0000313" key="7">
    <source>
        <dbReference type="Proteomes" id="UP000287033"/>
    </source>
</evidence>
<keyword evidence="1" id="KW-0403">Intermediate filament</keyword>
<proteinExistence type="predicted"/>
<comment type="caution">
    <text evidence="6">The sequence shown here is derived from an EMBL/GenBank/DDBJ whole genome shotgun (WGS) entry which is preliminary data.</text>
</comment>
<reference evidence="6 7" key="1">
    <citation type="journal article" date="2018" name="Nat. Ecol. Evol.">
        <title>Shark genomes provide insights into elasmobranch evolution and the origin of vertebrates.</title>
        <authorList>
            <person name="Hara Y"/>
            <person name="Yamaguchi K"/>
            <person name="Onimaru K"/>
            <person name="Kadota M"/>
            <person name="Koyanagi M"/>
            <person name="Keeley SD"/>
            <person name="Tatsumi K"/>
            <person name="Tanaka K"/>
            <person name="Motone F"/>
            <person name="Kageyama Y"/>
            <person name="Nozu R"/>
            <person name="Adachi N"/>
            <person name="Nishimura O"/>
            <person name="Nakagawa R"/>
            <person name="Tanegashima C"/>
            <person name="Kiyatake I"/>
            <person name="Matsumoto R"/>
            <person name="Murakumo K"/>
            <person name="Nishida K"/>
            <person name="Terakita A"/>
            <person name="Kuratani S"/>
            <person name="Sato K"/>
            <person name="Hyodo S Kuraku.S."/>
        </authorList>
    </citation>
    <scope>NUCLEOTIDE SEQUENCE [LARGE SCALE GENOMIC DNA]</scope>
</reference>
<evidence type="ECO:0000256" key="4">
    <source>
        <dbReference type="SAM" id="MobiDB-lite"/>
    </source>
</evidence>
<sequence>MSVESRYSMELQTVQCRIADLEGRLGEIRNSICMQTQEYEKLLNIKMKLESEIQQYRALLNQSQSTIQSGGGSSVSFGLVSGSKSGSGSVSQSGTGSSTSTTT</sequence>
<dbReference type="PANTHER" id="PTHR23239:SF344">
    <property type="entry name" value="KERATIN, TYPE I CYTOSKELETAL 15-LIKE"/>
    <property type="match status" value="1"/>
</dbReference>
<dbReference type="GO" id="GO:0005198">
    <property type="term" value="F:structural molecule activity"/>
    <property type="evidence" value="ECO:0007669"/>
    <property type="project" value="InterPro"/>
</dbReference>
<dbReference type="AlphaFoldDB" id="A0A401TAI7"/>
<name>A0A401TAI7_CHIPU</name>
<dbReference type="OrthoDB" id="2441647at2759"/>
<dbReference type="EMBL" id="BEZZ01022888">
    <property type="protein sequence ID" value="GCC39671.1"/>
    <property type="molecule type" value="Genomic_DNA"/>
</dbReference>
<dbReference type="Proteomes" id="UP000287033">
    <property type="component" value="Unassembled WGS sequence"/>
</dbReference>
<feature type="coiled-coil region" evidence="3">
    <location>
        <begin position="39"/>
        <end position="66"/>
    </location>
</feature>
<feature type="region of interest" description="Disordered" evidence="4">
    <location>
        <begin position="81"/>
        <end position="103"/>
    </location>
</feature>
<dbReference type="Pfam" id="PF00038">
    <property type="entry name" value="Filament"/>
    <property type="match status" value="1"/>
</dbReference>
<organism evidence="6 7">
    <name type="scientific">Chiloscyllium punctatum</name>
    <name type="common">Brownbanded bambooshark</name>
    <name type="synonym">Hemiscyllium punctatum</name>
    <dbReference type="NCBI Taxonomy" id="137246"/>
    <lineage>
        <taxon>Eukaryota</taxon>
        <taxon>Metazoa</taxon>
        <taxon>Chordata</taxon>
        <taxon>Craniata</taxon>
        <taxon>Vertebrata</taxon>
        <taxon>Chondrichthyes</taxon>
        <taxon>Elasmobranchii</taxon>
        <taxon>Galeomorphii</taxon>
        <taxon>Galeoidea</taxon>
        <taxon>Orectolobiformes</taxon>
        <taxon>Hemiscylliidae</taxon>
        <taxon>Chiloscyllium</taxon>
    </lineage>
</organism>
<dbReference type="PROSITE" id="PS51842">
    <property type="entry name" value="IF_ROD_2"/>
    <property type="match status" value="1"/>
</dbReference>
<dbReference type="GO" id="GO:0005882">
    <property type="term" value="C:intermediate filament"/>
    <property type="evidence" value="ECO:0007669"/>
    <property type="project" value="UniProtKB-KW"/>
</dbReference>
<accession>A0A401TAI7</accession>
<evidence type="ECO:0000256" key="3">
    <source>
        <dbReference type="SAM" id="Coils"/>
    </source>
</evidence>
<keyword evidence="7" id="KW-1185">Reference proteome</keyword>